<organism evidence="2">
    <name type="scientific">Anopheles darlingi</name>
    <name type="common">Mosquito</name>
    <dbReference type="NCBI Taxonomy" id="43151"/>
    <lineage>
        <taxon>Eukaryota</taxon>
        <taxon>Metazoa</taxon>
        <taxon>Ecdysozoa</taxon>
        <taxon>Arthropoda</taxon>
        <taxon>Hexapoda</taxon>
        <taxon>Insecta</taxon>
        <taxon>Pterygota</taxon>
        <taxon>Neoptera</taxon>
        <taxon>Endopterygota</taxon>
        <taxon>Diptera</taxon>
        <taxon>Nematocera</taxon>
        <taxon>Culicoidea</taxon>
        <taxon>Culicidae</taxon>
        <taxon>Anophelinae</taxon>
        <taxon>Anopheles</taxon>
    </lineage>
</organism>
<evidence type="ECO:0000256" key="1">
    <source>
        <dbReference type="SAM" id="SignalP"/>
    </source>
</evidence>
<feature type="signal peptide" evidence="1">
    <location>
        <begin position="1"/>
        <end position="17"/>
    </location>
</feature>
<dbReference type="AlphaFoldDB" id="A0A2M4D623"/>
<protein>
    <submittedName>
        <fullName evidence="2">Putative secreted protein</fullName>
    </submittedName>
</protein>
<keyword evidence="1" id="KW-0732">Signal</keyword>
<evidence type="ECO:0000313" key="2">
    <source>
        <dbReference type="EMBL" id="MBW73003.1"/>
    </source>
</evidence>
<accession>A0A2M4D623</accession>
<feature type="chain" id="PRO_5014720926" evidence="1">
    <location>
        <begin position="18"/>
        <end position="81"/>
    </location>
</feature>
<proteinExistence type="predicted"/>
<reference evidence="2" key="1">
    <citation type="submission" date="2018-01" db="EMBL/GenBank/DDBJ databases">
        <title>An insight into the sialome of Amazonian anophelines.</title>
        <authorList>
            <person name="Ribeiro J.M."/>
            <person name="Scarpassa V."/>
            <person name="Calvo E."/>
        </authorList>
    </citation>
    <scope>NUCLEOTIDE SEQUENCE</scope>
</reference>
<sequence length="81" mass="8582">MAVLTTVAALAVPRCSAVSSLPSCAQEQLIDGGSDDCCCCCCGRDDDDDDDVGDRRLTALVQRTAYTHKPDPGSSVFVRTR</sequence>
<dbReference type="EMBL" id="GGFL01008825">
    <property type="protein sequence ID" value="MBW73003.1"/>
    <property type="molecule type" value="Transcribed_RNA"/>
</dbReference>
<name>A0A2M4D623_ANODA</name>